<organism evidence="1 2">
    <name type="scientific">Leucocoprinus leucothites</name>
    <dbReference type="NCBI Taxonomy" id="201217"/>
    <lineage>
        <taxon>Eukaryota</taxon>
        <taxon>Fungi</taxon>
        <taxon>Dikarya</taxon>
        <taxon>Basidiomycota</taxon>
        <taxon>Agaricomycotina</taxon>
        <taxon>Agaricomycetes</taxon>
        <taxon>Agaricomycetidae</taxon>
        <taxon>Agaricales</taxon>
        <taxon>Agaricineae</taxon>
        <taxon>Agaricaceae</taxon>
        <taxon>Leucocoprinus</taxon>
    </lineage>
</organism>
<reference evidence="1 2" key="1">
    <citation type="journal article" date="2020" name="ISME J.">
        <title>Uncovering the hidden diversity of litter-decomposition mechanisms in mushroom-forming fungi.</title>
        <authorList>
            <person name="Floudas D."/>
            <person name="Bentzer J."/>
            <person name="Ahren D."/>
            <person name="Johansson T."/>
            <person name="Persson P."/>
            <person name="Tunlid A."/>
        </authorList>
    </citation>
    <scope>NUCLEOTIDE SEQUENCE [LARGE SCALE GENOMIC DNA]</scope>
    <source>
        <strain evidence="1 2">CBS 146.42</strain>
    </source>
</reference>
<sequence>MQLLAQRKASPIAEEDEMKYSLFHLLVIHQPVLRDHHHAETHHELLRVYHRNYLLGPSQNTLSSCLHPSSATIVAATLREKAKRLYFKKVKRPSPPSQSIEATNLGA</sequence>
<protein>
    <submittedName>
        <fullName evidence="1">Uncharacterized protein</fullName>
    </submittedName>
</protein>
<name>A0A8H5GET0_9AGAR</name>
<dbReference type="EMBL" id="JAACJO010000001">
    <property type="protein sequence ID" value="KAF5363490.1"/>
    <property type="molecule type" value="Genomic_DNA"/>
</dbReference>
<evidence type="ECO:0000313" key="2">
    <source>
        <dbReference type="Proteomes" id="UP000559027"/>
    </source>
</evidence>
<accession>A0A8H5GET0</accession>
<dbReference type="Proteomes" id="UP000559027">
    <property type="component" value="Unassembled WGS sequence"/>
</dbReference>
<evidence type="ECO:0000313" key="1">
    <source>
        <dbReference type="EMBL" id="KAF5363490.1"/>
    </source>
</evidence>
<comment type="caution">
    <text evidence="1">The sequence shown here is derived from an EMBL/GenBank/DDBJ whole genome shotgun (WGS) entry which is preliminary data.</text>
</comment>
<proteinExistence type="predicted"/>
<keyword evidence="2" id="KW-1185">Reference proteome</keyword>
<dbReference type="AlphaFoldDB" id="A0A8H5GET0"/>
<gene>
    <name evidence="1" type="ORF">D9756_001030</name>
</gene>